<protein>
    <submittedName>
        <fullName evidence="1">Uncharacterized protein</fullName>
    </submittedName>
</protein>
<sequence length="564" mass="63954">MFSPLDWSAKQAVGALLLGALIVWVSYNVQQAVYNIFFHPLARFPGPRAAAATKLWKAYIECIKQESFCHKLEKLHAQYGLPTPSASLCPSWARNLNGMGSFMHNRSDNVGETVADGLRASGDVVRVGPDELHFANPQAYHDIYNSKNKWDKEWFLYHSFNEDRSSFGFVTYAEAKERKDSQGLIIEKVDALCAAFERQSKANKPCDLFYAFRCMSMDVITYLCFGASVNAIEAPDFKAPIIEAMDASLPVFVRFKHAEWYKNMIMNCPPNISRVVSPETAGLVDLQQILKKQISNLTENPENLAHLPHQMTIYHRLLDKEAYRSNTVPSPGSLYEEAQALMFGGGDTTGNTLMLGTFHLLKQPETMAKLKAELKEAWPRLSDAPPELRELERLPYLNAVAKEALRMSSGVISGLLRVVPAGGAKICETFVPEGTIVSIGSTFVHFNPKIFPNPHEWRPERWLENPDLDDWLVTFSRGPRMCLGINLAWAELRLCFAYVFRKFDMKLEEPAYVEFISVPSMLFLIRRLLTLLFVRRPKKLPFRETFLPYYYGQHAKAFMTPVAA</sequence>
<organism evidence="1 2">
    <name type="scientific">Coniosporium tulheliwenetii</name>
    <dbReference type="NCBI Taxonomy" id="3383036"/>
    <lineage>
        <taxon>Eukaryota</taxon>
        <taxon>Fungi</taxon>
        <taxon>Dikarya</taxon>
        <taxon>Ascomycota</taxon>
        <taxon>Pezizomycotina</taxon>
        <taxon>Dothideomycetes</taxon>
        <taxon>Dothideomycetes incertae sedis</taxon>
        <taxon>Coniosporium</taxon>
    </lineage>
</organism>
<evidence type="ECO:0000313" key="1">
    <source>
        <dbReference type="EMBL" id="KAJ9645320.1"/>
    </source>
</evidence>
<comment type="caution">
    <text evidence="1">The sequence shown here is derived from an EMBL/GenBank/DDBJ whole genome shotgun (WGS) entry which is preliminary data.</text>
</comment>
<evidence type="ECO:0000313" key="2">
    <source>
        <dbReference type="Proteomes" id="UP001172680"/>
    </source>
</evidence>
<keyword evidence="2" id="KW-1185">Reference proteome</keyword>
<proteinExistence type="predicted"/>
<name>A0ACC2ZCX4_9PEZI</name>
<accession>A0ACC2ZCX4</accession>
<reference evidence="1" key="1">
    <citation type="submission" date="2022-10" db="EMBL/GenBank/DDBJ databases">
        <title>Culturing micro-colonial fungi from biological soil crusts in the Mojave desert and describing Neophaeococcomyces mojavensis, and introducing the new genera and species Taxawa tesnikishii.</title>
        <authorList>
            <person name="Kurbessoian T."/>
            <person name="Stajich J.E."/>
        </authorList>
    </citation>
    <scope>NUCLEOTIDE SEQUENCE</scope>
    <source>
        <strain evidence="1">JES_115</strain>
    </source>
</reference>
<gene>
    <name evidence="1" type="ORF">H2199_003326</name>
</gene>
<dbReference type="Proteomes" id="UP001172680">
    <property type="component" value="Unassembled WGS sequence"/>
</dbReference>
<dbReference type="EMBL" id="JAPDRP010000008">
    <property type="protein sequence ID" value="KAJ9645320.1"/>
    <property type="molecule type" value="Genomic_DNA"/>
</dbReference>